<dbReference type="AlphaFoldDB" id="A0A1G4SZL9"/>
<protein>
    <submittedName>
        <fullName evidence="1">Uncharacterized protein</fullName>
    </submittedName>
</protein>
<dbReference type="STRING" id="260084.SAMN02927928_3062"/>
<dbReference type="Proteomes" id="UP000199150">
    <property type="component" value="Unassembled WGS sequence"/>
</dbReference>
<gene>
    <name evidence="1" type="ORF">SAMN02927928_3062</name>
</gene>
<sequence length="112" mass="13062">MVKTAEKPKDDNDVKYGHVENKTDIDKIFGEIRDDIKHAHDRERLTELYRRAGYLITLTYAPAWEKRFGDKAAGLRKEAETDFRKTARLINAKAEDIGEKADYDESWGRMKD</sequence>
<reference evidence="2" key="1">
    <citation type="submission" date="2016-10" db="EMBL/GenBank/DDBJ databases">
        <authorList>
            <person name="Varghese N."/>
            <person name="Submissions S."/>
        </authorList>
    </citation>
    <scope>NUCLEOTIDE SEQUENCE [LARGE SCALE GENOMIC DNA]</scope>
    <source>
        <strain evidence="2">CGMCC 1.3431</strain>
    </source>
</reference>
<proteinExistence type="predicted"/>
<dbReference type="RefSeq" id="WP_090649781.1">
    <property type="nucleotide sequence ID" value="NZ_CBCRYE010000005.1"/>
</dbReference>
<dbReference type="OrthoDB" id="9766093at2"/>
<evidence type="ECO:0000313" key="1">
    <source>
        <dbReference type="EMBL" id="SCW74603.1"/>
    </source>
</evidence>
<dbReference type="EMBL" id="FMTS01000006">
    <property type="protein sequence ID" value="SCW74603.1"/>
    <property type="molecule type" value="Genomic_DNA"/>
</dbReference>
<evidence type="ECO:0000313" key="2">
    <source>
        <dbReference type="Proteomes" id="UP000199150"/>
    </source>
</evidence>
<keyword evidence="2" id="KW-1185">Reference proteome</keyword>
<organism evidence="1 2">
    <name type="scientific">Asticcacaulis taihuensis</name>
    <dbReference type="NCBI Taxonomy" id="260084"/>
    <lineage>
        <taxon>Bacteria</taxon>
        <taxon>Pseudomonadati</taxon>
        <taxon>Pseudomonadota</taxon>
        <taxon>Alphaproteobacteria</taxon>
        <taxon>Caulobacterales</taxon>
        <taxon>Caulobacteraceae</taxon>
        <taxon>Asticcacaulis</taxon>
    </lineage>
</organism>
<name>A0A1G4SZL9_9CAUL</name>
<accession>A0A1G4SZL9</accession>